<reference evidence="2 3" key="1">
    <citation type="submission" date="2019-12" db="EMBL/GenBank/DDBJ databases">
        <title>Multi-Generational Helicobacter saguini Isolates.</title>
        <authorList>
            <person name="Mannion A."/>
            <person name="Shen Z."/>
            <person name="Fox J.G."/>
        </authorList>
    </citation>
    <scope>NUCLEOTIDE SEQUENCE [LARGE SCALE GENOMIC DNA]</scope>
    <source>
        <strain evidence="3">16-048 (F4)</strain>
    </source>
</reference>
<protein>
    <submittedName>
        <fullName evidence="2">Uncharacterized protein</fullName>
    </submittedName>
</protein>
<feature type="region of interest" description="Disordered" evidence="1">
    <location>
        <begin position="1"/>
        <end position="21"/>
    </location>
</feature>
<dbReference type="EMBL" id="QBIU01000001">
    <property type="protein sequence ID" value="MWV68872.1"/>
    <property type="molecule type" value="Genomic_DNA"/>
</dbReference>
<comment type="caution">
    <text evidence="2">The sequence shown here is derived from an EMBL/GenBank/DDBJ whole genome shotgun (WGS) entry which is preliminary data.</text>
</comment>
<evidence type="ECO:0000313" key="3">
    <source>
        <dbReference type="Proteomes" id="UP000477070"/>
    </source>
</evidence>
<sequence length="48" mass="5484">MDKNKESENKDSNKNASNLKDIKMQVKRPKFIGRLATTIIIEDGLYMG</sequence>
<feature type="compositionally biased region" description="Basic and acidic residues" evidence="1">
    <location>
        <begin position="1"/>
        <end position="13"/>
    </location>
</feature>
<dbReference type="AlphaFoldDB" id="A0A6B0HQ25"/>
<dbReference type="RefSeq" id="WP_160659275.1">
    <property type="nucleotide sequence ID" value="NZ_JRMP02000013.1"/>
</dbReference>
<organism evidence="2 3">
    <name type="scientific">Helicobacter saguini</name>
    <dbReference type="NCBI Taxonomy" id="1548018"/>
    <lineage>
        <taxon>Bacteria</taxon>
        <taxon>Pseudomonadati</taxon>
        <taxon>Campylobacterota</taxon>
        <taxon>Epsilonproteobacteria</taxon>
        <taxon>Campylobacterales</taxon>
        <taxon>Helicobacteraceae</taxon>
        <taxon>Helicobacter</taxon>
    </lineage>
</organism>
<evidence type="ECO:0000313" key="2">
    <source>
        <dbReference type="EMBL" id="MWV68872.1"/>
    </source>
</evidence>
<dbReference type="Proteomes" id="UP000477070">
    <property type="component" value="Unassembled WGS sequence"/>
</dbReference>
<accession>A0A6B0HQ25</accession>
<evidence type="ECO:0000256" key="1">
    <source>
        <dbReference type="SAM" id="MobiDB-lite"/>
    </source>
</evidence>
<name>A0A6B0HQ25_9HELI</name>
<gene>
    <name evidence="2" type="ORF">DCO61_02235</name>
</gene>
<proteinExistence type="predicted"/>